<accession>N1RRJ8</accession>
<dbReference type="EMBL" id="KB726987">
    <property type="protein sequence ID" value="EMT66737.1"/>
    <property type="molecule type" value="Genomic_DNA"/>
</dbReference>
<name>N1RRJ8_FUSC4</name>
<dbReference type="Proteomes" id="UP000016929">
    <property type="component" value="Unassembled WGS sequence"/>
</dbReference>
<evidence type="ECO:0000313" key="2">
    <source>
        <dbReference type="Proteomes" id="UP000016929"/>
    </source>
</evidence>
<keyword evidence="2" id="KW-1185">Reference proteome</keyword>
<reference evidence="2" key="1">
    <citation type="submission" date="2012-09" db="EMBL/GenBank/DDBJ databases">
        <title>Genome sequencing and comparative transcriptomics of race 1 and race 4 of banana pathogen: Fusarium oxysporum f. sp. cubense.</title>
        <authorList>
            <person name="Fang X."/>
            <person name="Huang J."/>
        </authorList>
    </citation>
    <scope>NUCLEOTIDE SEQUENCE [LARGE SCALE GENOMIC DNA]</scope>
    <source>
        <strain evidence="2">race 4</strain>
    </source>
</reference>
<sequence>MASVEAEKFLSYEAGPEVEEFANALDDCLSPPLSNEERRERILDLPRKYYENALRRLAQVRPRMMRNGQDDVDMDADDDVANSNPASAELVKRRALPKPSTAPWIQETCSRVSSLVIHQRANDKQSYNGFRAMLLQDRISTSLRMNSSKTPTVEISSLTAGFTLAPQSSFGRA</sequence>
<gene>
    <name evidence="1" type="ORF">FOC4_g10003070</name>
</gene>
<dbReference type="AlphaFoldDB" id="N1RRJ8"/>
<dbReference type="HOGENOM" id="CLU_1547610_0_0_1"/>
<reference evidence="2" key="2">
    <citation type="journal article" date="2014" name="PLoS ONE">
        <title>Genome and Transcriptome Analysis of the Fungal Pathogen Fusarium oxysporum f. sp. cubense Causing Banana Vascular Wilt Disease.</title>
        <authorList>
            <person name="Guo L."/>
            <person name="Han L."/>
            <person name="Yang L."/>
            <person name="Zeng H."/>
            <person name="Fan D."/>
            <person name="Zhu Y."/>
            <person name="Feng Y."/>
            <person name="Wang G."/>
            <person name="Peng C."/>
            <person name="Jiang X."/>
            <person name="Zhou D."/>
            <person name="Ni P."/>
            <person name="Liang C."/>
            <person name="Liu L."/>
            <person name="Wang J."/>
            <person name="Mao C."/>
            <person name="Fang X."/>
            <person name="Peng M."/>
            <person name="Huang J."/>
        </authorList>
    </citation>
    <scope>NUCLEOTIDE SEQUENCE [LARGE SCALE GENOMIC DNA]</scope>
    <source>
        <strain evidence="2">race 4</strain>
    </source>
</reference>
<organism evidence="1 2">
    <name type="scientific">Fusarium oxysporum f. sp. cubense (strain race 4)</name>
    <name type="common">Panama disease fungus</name>
    <dbReference type="NCBI Taxonomy" id="2502994"/>
    <lineage>
        <taxon>Eukaryota</taxon>
        <taxon>Fungi</taxon>
        <taxon>Dikarya</taxon>
        <taxon>Ascomycota</taxon>
        <taxon>Pezizomycotina</taxon>
        <taxon>Sordariomycetes</taxon>
        <taxon>Hypocreomycetidae</taxon>
        <taxon>Hypocreales</taxon>
        <taxon>Nectriaceae</taxon>
        <taxon>Fusarium</taxon>
        <taxon>Fusarium oxysporum species complex</taxon>
    </lineage>
</organism>
<evidence type="ECO:0000313" key="1">
    <source>
        <dbReference type="EMBL" id="EMT66737.1"/>
    </source>
</evidence>
<dbReference type="STRING" id="1229665.N1RRJ8"/>
<protein>
    <submittedName>
        <fullName evidence="1">Uncharacterized protein</fullName>
    </submittedName>
</protein>
<proteinExistence type="predicted"/>